<gene>
    <name evidence="6" type="ORF">AW736_11465</name>
</gene>
<dbReference type="EC" id="3.1.1.-" evidence="3"/>
<dbReference type="Gene3D" id="3.40.50.1820">
    <property type="entry name" value="alpha/beta hydrolase"/>
    <property type="match status" value="1"/>
</dbReference>
<dbReference type="InterPro" id="IPR019819">
    <property type="entry name" value="Carboxylesterase_B_CS"/>
</dbReference>
<evidence type="ECO:0000256" key="1">
    <source>
        <dbReference type="ARBA" id="ARBA00005964"/>
    </source>
</evidence>
<dbReference type="Pfam" id="PF00135">
    <property type="entry name" value="COesterase"/>
    <property type="match status" value="1"/>
</dbReference>
<evidence type="ECO:0000259" key="5">
    <source>
        <dbReference type="Pfam" id="PF00135"/>
    </source>
</evidence>
<comment type="caution">
    <text evidence="6">The sequence shown here is derived from an EMBL/GenBank/DDBJ whole genome shotgun (WGS) entry which is preliminary data.</text>
</comment>
<evidence type="ECO:0000256" key="4">
    <source>
        <dbReference type="SAM" id="MobiDB-lite"/>
    </source>
</evidence>
<protein>
    <recommendedName>
        <fullName evidence="3">Carboxylic ester hydrolase</fullName>
        <ecNumber evidence="3">3.1.1.-</ecNumber>
    </recommendedName>
</protein>
<feature type="domain" description="Carboxylesterase type B" evidence="5">
    <location>
        <begin position="20"/>
        <end position="503"/>
    </location>
</feature>
<name>A0A178IJD2_9BACT</name>
<dbReference type="PANTHER" id="PTHR11559">
    <property type="entry name" value="CARBOXYLESTERASE"/>
    <property type="match status" value="1"/>
</dbReference>
<dbReference type="SUPFAM" id="SSF53474">
    <property type="entry name" value="alpha/beta-Hydrolases"/>
    <property type="match status" value="1"/>
</dbReference>
<dbReference type="Proteomes" id="UP000078486">
    <property type="component" value="Unassembled WGS sequence"/>
</dbReference>
<evidence type="ECO:0000256" key="2">
    <source>
        <dbReference type="ARBA" id="ARBA00022801"/>
    </source>
</evidence>
<dbReference type="InterPro" id="IPR050309">
    <property type="entry name" value="Type-B_Carboxylest/Lipase"/>
</dbReference>
<evidence type="ECO:0000313" key="7">
    <source>
        <dbReference type="Proteomes" id="UP000078486"/>
    </source>
</evidence>
<dbReference type="ESTHER" id="9bact-a0a178ijd2">
    <property type="family name" value="Carb_B_Bacteria"/>
</dbReference>
<feature type="region of interest" description="Disordered" evidence="4">
    <location>
        <begin position="72"/>
        <end position="94"/>
    </location>
</feature>
<dbReference type="PROSITE" id="PS00122">
    <property type="entry name" value="CARBOXYLESTERASE_B_1"/>
    <property type="match status" value="1"/>
</dbReference>
<evidence type="ECO:0000313" key="6">
    <source>
        <dbReference type="EMBL" id="OAM90004.1"/>
    </source>
</evidence>
<reference evidence="6 7" key="1">
    <citation type="submission" date="2016-01" db="EMBL/GenBank/DDBJ databases">
        <title>High potential of lignocellulose degradation of a new Verrucomicrobia species.</title>
        <authorList>
            <person name="Wang Y."/>
            <person name="Shi Y."/>
            <person name="Qiu Z."/>
            <person name="Liu S."/>
            <person name="Yang H."/>
        </authorList>
    </citation>
    <scope>NUCLEOTIDE SEQUENCE [LARGE SCALE GENOMIC DNA]</scope>
    <source>
        <strain evidence="6 7">TSB47</strain>
    </source>
</reference>
<organism evidence="6 7">
    <name type="scientific">Termitidicoccus mucosus</name>
    <dbReference type="NCBI Taxonomy" id="1184151"/>
    <lineage>
        <taxon>Bacteria</taxon>
        <taxon>Pseudomonadati</taxon>
        <taxon>Verrucomicrobiota</taxon>
        <taxon>Opitutia</taxon>
        <taxon>Opitutales</taxon>
        <taxon>Opitutaceae</taxon>
        <taxon>Termitidicoccus</taxon>
    </lineage>
</organism>
<dbReference type="AlphaFoldDB" id="A0A178IJD2"/>
<dbReference type="EMBL" id="LRRQ01000076">
    <property type="protein sequence ID" value="OAM90004.1"/>
    <property type="molecule type" value="Genomic_DNA"/>
</dbReference>
<dbReference type="InterPro" id="IPR029058">
    <property type="entry name" value="AB_hydrolase_fold"/>
</dbReference>
<dbReference type="STRING" id="1184151.AW736_11465"/>
<evidence type="ECO:0000256" key="3">
    <source>
        <dbReference type="RuleBase" id="RU361235"/>
    </source>
</evidence>
<dbReference type="InterPro" id="IPR002018">
    <property type="entry name" value="CarbesteraseB"/>
</dbReference>
<dbReference type="PROSITE" id="PS00941">
    <property type="entry name" value="CARBOXYLESTERASE_B_2"/>
    <property type="match status" value="1"/>
</dbReference>
<feature type="compositionally biased region" description="Low complexity" evidence="4">
    <location>
        <begin position="79"/>
        <end position="94"/>
    </location>
</feature>
<proteinExistence type="inferred from homology"/>
<accession>A0A178IJD2</accession>
<dbReference type="GO" id="GO:0016787">
    <property type="term" value="F:hydrolase activity"/>
    <property type="evidence" value="ECO:0007669"/>
    <property type="project" value="UniProtKB-KW"/>
</dbReference>
<comment type="similarity">
    <text evidence="1 3">Belongs to the type-B carboxylesterase/lipase family.</text>
</comment>
<dbReference type="InterPro" id="IPR019826">
    <property type="entry name" value="Carboxylesterase_B_AS"/>
</dbReference>
<sequence length="520" mass="56391">MLSPLFRNRILAAPAWPEGPSIETTCGKVRGYIDEGIHVFKGIPYGADTAPRRFMAPTPPEPWTGVREALRFGPRAPQPGRAQSSASGGASPDPVSEDCLYLNVWTPGFESRAKRPVMVYIHGGGYNSLSANDPLYDGVRLCHRGDVVVVTLNHRLNAFGYLYLAELGGAEFADSGNAGQLDLILALEWVRDNIAAFGGDPGCVLIFGESGGGAKNACLMGMPRAMGLFHRAASSSGETVTASRPETATRRAEAVLKALGLDRGRVAALKTLPMRDLIEAGRAAGYHGPVLDGGALPRHPFHPDAPAFSAHIPFMVGTNKDESRLLIGRGNPAMFDLTWETLKPNLASYSEKMGSLDLDDVIAMYRRVHPEFSASDVFFAATTDSRDWRPALVEIERRAALPAGAAPTYSYELHWGSPVTPRMKAHHALDLPLLMDNVTLSSRLTGTGPDAYEMAAIISETYIAFARTGKPDNPKIPAWPPYDLQRRATMAFDLKPRVIDDPRSEARKLFSQVPYENPGT</sequence>
<keyword evidence="7" id="KW-1185">Reference proteome</keyword>
<keyword evidence="2 3" id="KW-0378">Hydrolase</keyword>